<dbReference type="RefSeq" id="YP_009449353.1">
    <property type="nucleotide sequence ID" value="NC_036594.1"/>
</dbReference>
<dbReference type="PROSITE" id="PS50231">
    <property type="entry name" value="RICIN_B_LECTIN"/>
    <property type="match status" value="1"/>
</dbReference>
<gene>
    <name evidence="1" type="ORF">ORPV_1147</name>
</gene>
<dbReference type="Proteomes" id="UP000236316">
    <property type="component" value="Segment"/>
</dbReference>
<dbReference type="GO" id="GO:0030246">
    <property type="term" value="F:carbohydrate binding"/>
    <property type="evidence" value="ECO:0007669"/>
    <property type="project" value="UniProtKB-KW"/>
</dbReference>
<dbReference type="InterPro" id="IPR035992">
    <property type="entry name" value="Ricin_B-like_lectins"/>
</dbReference>
<dbReference type="SUPFAM" id="SSF50370">
    <property type="entry name" value="Ricin B-like lectins"/>
    <property type="match status" value="1"/>
</dbReference>
<accession>A0A2I2L6B0</accession>
<keyword evidence="1" id="KW-0430">Lectin</keyword>
<dbReference type="EMBL" id="LT906555">
    <property type="protein sequence ID" value="SNW63051.1"/>
    <property type="molecule type" value="Genomic_DNA"/>
</dbReference>
<sequence length="179" mass="19485">MRPTLISLTLSAFVGITIACSSGTYSWLGGCCDPSGVTNPVCPPGVPTGSINLWSNRSKCLEALTNNTVVLSTCNNQNVRQNWTMEYVSNRLRLRLDGTSLCLTRASTSVPDLSQLVTTCDYSTSGDVLQWVEYYGAALSSVDQTWCLGADGNNVVQKVCGDDVLWNDDGRWWVNVLFV</sequence>
<dbReference type="PROSITE" id="PS51257">
    <property type="entry name" value="PROKAR_LIPOPROTEIN"/>
    <property type="match status" value="1"/>
</dbReference>
<evidence type="ECO:0000313" key="1">
    <source>
        <dbReference type="EMBL" id="SNW63051.1"/>
    </source>
</evidence>
<name>A0A2I2L6B0_9VIRU</name>
<dbReference type="GeneID" id="35381816"/>
<keyword evidence="2" id="KW-1185">Reference proteome</keyword>
<reference evidence="1" key="1">
    <citation type="submission" date="2017-08" db="EMBL/GenBank/DDBJ databases">
        <authorList>
            <consortium name="Urmite Genomes"/>
        </authorList>
    </citation>
    <scope>NUCLEOTIDE SEQUENCE [LARGE SCALE GENOMIC DNA]</scope>
    <source>
        <strain evidence="1">IHUMI-LCC2</strain>
    </source>
</reference>
<evidence type="ECO:0000313" key="2">
    <source>
        <dbReference type="Proteomes" id="UP000236316"/>
    </source>
</evidence>
<dbReference type="Gene3D" id="2.80.10.50">
    <property type="match status" value="1"/>
</dbReference>
<proteinExistence type="predicted"/>
<organism evidence="1">
    <name type="scientific">Orpheovirus IHUMI-LCC2</name>
    <dbReference type="NCBI Taxonomy" id="2023057"/>
    <lineage>
        <taxon>Viruses</taxon>
        <taxon>Varidnaviria</taxon>
        <taxon>Bamfordvirae</taxon>
        <taxon>Nucleocytoviricota</taxon>
        <taxon>Megaviricetes</taxon>
        <taxon>Pimascovirales</taxon>
        <taxon>Ocovirineae</taxon>
        <taxon>Orpheoviridae</taxon>
        <taxon>Alphaorpheovirus</taxon>
        <taxon>Alphaorpheovirus massiliense</taxon>
    </lineage>
</organism>
<dbReference type="KEGG" id="vg:35381816"/>
<protein>
    <submittedName>
        <fullName evidence="1">Protein containing Ricin B, lectin domain</fullName>
    </submittedName>
</protein>